<dbReference type="Proteomes" id="UP000001646">
    <property type="component" value="Unplaced"/>
</dbReference>
<name>H9GQT9_ANOCA</name>
<keyword evidence="2" id="KW-1185">Reference proteome</keyword>
<dbReference type="GeneTree" id="ENSGT01040000240668"/>
<evidence type="ECO:0008006" key="3">
    <source>
        <dbReference type="Google" id="ProtNLM"/>
    </source>
</evidence>
<reference evidence="1" key="1">
    <citation type="submission" date="2009-12" db="EMBL/GenBank/DDBJ databases">
        <title>The Genome Sequence of Anolis carolinensis (Green Anole Lizard).</title>
        <authorList>
            <consortium name="The Genome Sequencing Platform"/>
            <person name="Di Palma F."/>
            <person name="Alfoldi J."/>
            <person name="Heiman D."/>
            <person name="Young S."/>
            <person name="Grabherr M."/>
            <person name="Johnson J."/>
            <person name="Lander E.S."/>
            <person name="Lindblad-Toh K."/>
        </authorList>
    </citation>
    <scope>NUCLEOTIDE SEQUENCE [LARGE SCALE GENOMIC DNA]</scope>
    <source>
        <strain evidence="1">JBL SC #1</strain>
    </source>
</reference>
<proteinExistence type="predicted"/>
<dbReference type="AlphaFoldDB" id="H9GQT9"/>
<evidence type="ECO:0000313" key="1">
    <source>
        <dbReference type="Ensembl" id="ENSACAP00000018397.2"/>
    </source>
</evidence>
<reference evidence="1" key="2">
    <citation type="submission" date="2025-08" db="UniProtKB">
        <authorList>
            <consortium name="Ensembl"/>
        </authorList>
    </citation>
    <scope>IDENTIFICATION</scope>
</reference>
<dbReference type="Ensembl" id="ENSACAT00000028342.2">
    <property type="protein sequence ID" value="ENSACAP00000018397.2"/>
    <property type="gene ID" value="ENSACAG00000025089.2"/>
</dbReference>
<dbReference type="HOGENOM" id="CLU_1485356_0_0_1"/>
<protein>
    <recommendedName>
        <fullName evidence="3">Coiled-coil domain containing 70</fullName>
    </recommendedName>
</protein>
<accession>H9GQT9</accession>
<organism evidence="1 2">
    <name type="scientific">Anolis carolinensis</name>
    <name type="common">Green anole</name>
    <name type="synonym">American chameleon</name>
    <dbReference type="NCBI Taxonomy" id="28377"/>
    <lineage>
        <taxon>Eukaryota</taxon>
        <taxon>Metazoa</taxon>
        <taxon>Chordata</taxon>
        <taxon>Craniata</taxon>
        <taxon>Vertebrata</taxon>
        <taxon>Euteleostomi</taxon>
        <taxon>Lepidosauria</taxon>
        <taxon>Squamata</taxon>
        <taxon>Bifurcata</taxon>
        <taxon>Unidentata</taxon>
        <taxon>Episquamata</taxon>
        <taxon>Toxicofera</taxon>
        <taxon>Iguania</taxon>
        <taxon>Dactyloidae</taxon>
        <taxon>Anolis</taxon>
    </lineage>
</organism>
<reference evidence="1" key="3">
    <citation type="submission" date="2025-09" db="UniProtKB">
        <authorList>
            <consortium name="Ensembl"/>
        </authorList>
    </citation>
    <scope>IDENTIFICATION</scope>
</reference>
<dbReference type="eggNOG" id="ENOG502S3RY">
    <property type="taxonomic scope" value="Eukaryota"/>
</dbReference>
<evidence type="ECO:0000313" key="2">
    <source>
        <dbReference type="Proteomes" id="UP000001646"/>
    </source>
</evidence>
<dbReference type="STRING" id="28377.ENSACAP00000018397"/>
<sequence>SKHFHWHHAPFLPSSLQKELLQRNLKDEKVTLQNEITLFWEKCKELRAEINAFREDNKIKALLEAIVAFKKKNRSFLEEIKNFLEESRTFMDTIKEFHTEEVEQKNKAFWKECKVFWKKDKAFWEEDMALSRDKMALWEEYISLRDNDQNLQEEKAGMWDMVEALWDAKYAIWKEINGFPEDLPHEYDIEVLENGADGDHEELSPPKDNPF</sequence>
<dbReference type="Bgee" id="ENSACAG00000025089">
    <property type="expression patterns" value="Expressed in testis and 3 other cell types or tissues"/>
</dbReference>